<feature type="signal peptide" evidence="1">
    <location>
        <begin position="1"/>
        <end position="22"/>
    </location>
</feature>
<name>B8CYW9_HALOH</name>
<evidence type="ECO:0000256" key="1">
    <source>
        <dbReference type="SAM" id="SignalP"/>
    </source>
</evidence>
<feature type="chain" id="PRO_5002870407" evidence="1">
    <location>
        <begin position="23"/>
        <end position="288"/>
    </location>
</feature>
<evidence type="ECO:0000313" key="3">
    <source>
        <dbReference type="Proteomes" id="UP000000719"/>
    </source>
</evidence>
<dbReference type="AlphaFoldDB" id="B8CYW9"/>
<dbReference type="Proteomes" id="UP000000719">
    <property type="component" value="Chromosome"/>
</dbReference>
<gene>
    <name evidence="2" type="ordered locus">Hore_17390</name>
</gene>
<dbReference type="RefSeq" id="WP_015923458.1">
    <property type="nucleotide sequence ID" value="NC_011899.1"/>
</dbReference>
<protein>
    <submittedName>
        <fullName evidence="2">Uncharacterized protein</fullName>
    </submittedName>
</protein>
<organism evidence="2 3">
    <name type="scientific">Halothermothrix orenii (strain H 168 / OCM 544 / DSM 9562)</name>
    <dbReference type="NCBI Taxonomy" id="373903"/>
    <lineage>
        <taxon>Bacteria</taxon>
        <taxon>Bacillati</taxon>
        <taxon>Bacillota</taxon>
        <taxon>Clostridia</taxon>
        <taxon>Halanaerobiales</taxon>
        <taxon>Halothermotrichaceae</taxon>
        <taxon>Halothermothrix</taxon>
    </lineage>
</organism>
<dbReference type="HOGENOM" id="CLU_965655_0_0_9"/>
<accession>B8CYW9</accession>
<keyword evidence="3" id="KW-1185">Reference proteome</keyword>
<dbReference type="STRING" id="373903.Hore_17390"/>
<proteinExistence type="predicted"/>
<reference evidence="2 3" key="1">
    <citation type="journal article" date="2009" name="PLoS ONE">
        <title>Genome analysis of the anaerobic thermohalophilic bacterium Halothermothrix orenii.</title>
        <authorList>
            <person name="Mavromatis K."/>
            <person name="Ivanova N."/>
            <person name="Anderson I."/>
            <person name="Lykidis A."/>
            <person name="Hooper S.D."/>
            <person name="Sun H."/>
            <person name="Kunin V."/>
            <person name="Lapidus A."/>
            <person name="Hugenholtz P."/>
            <person name="Patel B."/>
            <person name="Kyrpides N.C."/>
        </authorList>
    </citation>
    <scope>NUCLEOTIDE SEQUENCE [LARGE SCALE GENOMIC DNA]</scope>
    <source>
        <strain evidence="3">H 168 / OCM 544 / DSM 9562</strain>
    </source>
</reference>
<dbReference type="KEGG" id="hor:Hore_17390"/>
<evidence type="ECO:0000313" key="2">
    <source>
        <dbReference type="EMBL" id="ACL70488.1"/>
    </source>
</evidence>
<sequence>MKKYLFLATIMLIILCIQPVTEADVWDGFEDNTETGYLKGEGALGINISPGNLSSNIQHIDTHFNLNYGLQDTTRLDYNFHNYDFYTAHYIELKHHFYNRDSLRLSIEGGLSQYSYKTSNSTSNSMSLKLLSDKVINDQLTLYNHLLLEYNDGYLDKNIYNSFKYKINDRQHIKLMLSSFFKSRYEDYFRFKGAYKHVLNKNTNYILYISKYTDNKNTFIRNIIEHTPEPSLSLDFSTVLNTGNSPDFYFIIEGEKSISESLEIEGTTLLDFEDEYYTLSFGVDYLFD</sequence>
<dbReference type="OrthoDB" id="9906866at2"/>
<dbReference type="EMBL" id="CP001098">
    <property type="protein sequence ID" value="ACL70488.1"/>
    <property type="molecule type" value="Genomic_DNA"/>
</dbReference>
<keyword evidence="1" id="KW-0732">Signal</keyword>